<evidence type="ECO:0000313" key="1">
    <source>
        <dbReference type="EMBL" id="WXA95990.1"/>
    </source>
</evidence>
<keyword evidence="2" id="KW-1185">Reference proteome</keyword>
<organism evidence="1 2">
    <name type="scientific">Pendulispora brunnea</name>
    <dbReference type="NCBI Taxonomy" id="2905690"/>
    <lineage>
        <taxon>Bacteria</taxon>
        <taxon>Pseudomonadati</taxon>
        <taxon>Myxococcota</taxon>
        <taxon>Myxococcia</taxon>
        <taxon>Myxococcales</taxon>
        <taxon>Sorangiineae</taxon>
        <taxon>Pendulisporaceae</taxon>
        <taxon>Pendulispora</taxon>
    </lineage>
</organism>
<dbReference type="EMBL" id="CP089982">
    <property type="protein sequence ID" value="WXA95990.1"/>
    <property type="molecule type" value="Genomic_DNA"/>
</dbReference>
<dbReference type="Proteomes" id="UP001379533">
    <property type="component" value="Chromosome"/>
</dbReference>
<proteinExistence type="predicted"/>
<name>A0ABZ2KFX7_9BACT</name>
<gene>
    <name evidence="1" type="ORF">LZC95_03950</name>
</gene>
<protein>
    <submittedName>
        <fullName evidence="1">Uncharacterized protein</fullName>
    </submittedName>
</protein>
<sequence length="200" mass="20155">MLVFAVTVVCSACGGEPKVAVSPAPAVDAGASPATPTAQPYVASSVPMATMPPPFQYGSRKAEKKAVPAAPGCRDALGTGSGDLASQVQKLAKSCSEKMRAVAAPTSGTQTQGAAAQNIKLKAESGRCYRVVAAAAPTVKNLVVVVTDSTGAVAWESRTEEPRIVAPEDGTLCFKSADDAQVTVSVGSGEGAYAVQILSE</sequence>
<accession>A0ABZ2KFX7</accession>
<reference evidence="1 2" key="1">
    <citation type="submission" date="2021-12" db="EMBL/GenBank/DDBJ databases">
        <title>Discovery of the Pendulisporaceae a myxobacterial family with distinct sporulation behavior and unique specialized metabolism.</title>
        <authorList>
            <person name="Garcia R."/>
            <person name="Popoff A."/>
            <person name="Bader C.D."/>
            <person name="Loehr J."/>
            <person name="Walesch S."/>
            <person name="Walt C."/>
            <person name="Boldt J."/>
            <person name="Bunk B."/>
            <person name="Haeckl F.J.F.P.J."/>
            <person name="Gunesch A.P."/>
            <person name="Birkelbach J."/>
            <person name="Nuebel U."/>
            <person name="Pietschmann T."/>
            <person name="Bach T."/>
            <person name="Mueller R."/>
        </authorList>
    </citation>
    <scope>NUCLEOTIDE SEQUENCE [LARGE SCALE GENOMIC DNA]</scope>
    <source>
        <strain evidence="1 2">MSr12523</strain>
    </source>
</reference>
<dbReference type="RefSeq" id="WP_394846603.1">
    <property type="nucleotide sequence ID" value="NZ_CP089982.1"/>
</dbReference>
<evidence type="ECO:0000313" key="2">
    <source>
        <dbReference type="Proteomes" id="UP001379533"/>
    </source>
</evidence>